<evidence type="ECO:0000256" key="1">
    <source>
        <dbReference type="ARBA" id="ARBA00006382"/>
    </source>
</evidence>
<comment type="similarity">
    <text evidence="1 6">Belongs to the Glu/Leu/Phe/Val dehydrogenases family.</text>
</comment>
<dbReference type="GO" id="GO:0000166">
    <property type="term" value="F:nucleotide binding"/>
    <property type="evidence" value="ECO:0007669"/>
    <property type="project" value="UniProtKB-KW"/>
</dbReference>
<keyword evidence="2 6" id="KW-0560">Oxidoreductase</keyword>
<evidence type="ECO:0000256" key="5">
    <source>
        <dbReference type="PIRSR" id="PIRSR000188-2"/>
    </source>
</evidence>
<organism evidence="8 9">
    <name type="scientific">Sphingopyxis granuli</name>
    <dbReference type="NCBI Taxonomy" id="267128"/>
    <lineage>
        <taxon>Bacteria</taxon>
        <taxon>Pseudomonadati</taxon>
        <taxon>Pseudomonadota</taxon>
        <taxon>Alphaproteobacteria</taxon>
        <taxon>Sphingomonadales</taxon>
        <taxon>Sphingomonadaceae</taxon>
        <taxon>Sphingopyxis</taxon>
    </lineage>
</organism>
<dbReference type="InterPro" id="IPR036291">
    <property type="entry name" value="NAD(P)-bd_dom_sf"/>
</dbReference>
<keyword evidence="5" id="KW-0547">Nucleotide-binding</keyword>
<dbReference type="InterPro" id="IPR006097">
    <property type="entry name" value="Glu/Leu/Phe/Val/Trp_DH_dimer"/>
</dbReference>
<accession>A0AA86GR09</accession>
<dbReference type="PIRSF" id="PIRSF000188">
    <property type="entry name" value="Phe_leu_dh"/>
    <property type="match status" value="1"/>
</dbReference>
<dbReference type="Gene3D" id="3.40.50.720">
    <property type="entry name" value="NAD(P)-binding Rossmann-like Domain"/>
    <property type="match status" value="1"/>
</dbReference>
<dbReference type="InterPro" id="IPR046346">
    <property type="entry name" value="Aminoacid_DH-like_N_sf"/>
</dbReference>
<dbReference type="InterPro" id="IPR016211">
    <property type="entry name" value="Glu/Phe/Leu/Val/Trp_DH_bac/arc"/>
</dbReference>
<protein>
    <submittedName>
        <fullName evidence="8">Leucine dehydrogenase</fullName>
        <ecNumber evidence="8">1.4.1.9</ecNumber>
    </submittedName>
</protein>
<evidence type="ECO:0000313" key="9">
    <source>
        <dbReference type="Proteomes" id="UP000058599"/>
    </source>
</evidence>
<evidence type="ECO:0000256" key="2">
    <source>
        <dbReference type="ARBA" id="ARBA00023002"/>
    </source>
</evidence>
<sequence>MVARPARLTPPVECVRLYDAEAQLDGVIAIHSTALGPGAGGCRFWSYPDADSALADALRLAEGMSYKNALADLPFGGAKAVLRKPAGDYDRAALFRAFGRVVEGLGGLYVTAEDVGTTVADMQEIAGVTHHVAGLPPAKGRAGGDPSPWTARGVFESMQAAAGFALGRDVAGLTVAVQGTGHVGAELCRHLADAGAKLVIADPDPVRRDRLRAILDARVVGVDEIATVEADIFAPCALGGALTRDTVAALKARLVCGAANNQLATPDVADLLHERGVAYVPDYVANAGGIISVSAEYLGEGPTEVAERVAAIAPRVAALLERAAREARSPALVADEMAEEAIADAQRRAAA</sequence>
<dbReference type="EMBL" id="CP012199">
    <property type="protein sequence ID" value="AMG75347.1"/>
    <property type="molecule type" value="Genomic_DNA"/>
</dbReference>
<dbReference type="RefSeq" id="WP_067184981.1">
    <property type="nucleotide sequence ID" value="NZ_CP012199.1"/>
</dbReference>
<dbReference type="Gene3D" id="3.40.50.10860">
    <property type="entry name" value="Leucine Dehydrogenase, chain A, domain 1"/>
    <property type="match status" value="1"/>
</dbReference>
<dbReference type="SUPFAM" id="SSF51735">
    <property type="entry name" value="NAD(P)-binding Rossmann-fold domains"/>
    <property type="match status" value="1"/>
</dbReference>
<dbReference type="InterPro" id="IPR006096">
    <property type="entry name" value="Glu/Leu/Phe/Val/Trp_DH_C"/>
</dbReference>
<evidence type="ECO:0000256" key="3">
    <source>
        <dbReference type="ARBA" id="ARBA00023027"/>
    </source>
</evidence>
<feature type="binding site" evidence="5">
    <location>
        <begin position="179"/>
        <end position="184"/>
    </location>
    <ligand>
        <name>NAD(+)</name>
        <dbReference type="ChEBI" id="CHEBI:57540"/>
    </ligand>
</feature>
<dbReference type="GO" id="GO:0050049">
    <property type="term" value="F:L-leucine dehydrogenase activity"/>
    <property type="evidence" value="ECO:0007669"/>
    <property type="project" value="UniProtKB-EC"/>
</dbReference>
<keyword evidence="9" id="KW-1185">Reference proteome</keyword>
<dbReference type="Pfam" id="PF00208">
    <property type="entry name" value="ELFV_dehydrog"/>
    <property type="match status" value="1"/>
</dbReference>
<gene>
    <name evidence="8" type="primary">ldh2</name>
    <name evidence="8" type="ORF">SGRAN_3000</name>
</gene>
<dbReference type="PANTHER" id="PTHR42722:SF1">
    <property type="entry name" value="VALINE DEHYDROGENASE"/>
    <property type="match status" value="1"/>
</dbReference>
<dbReference type="SUPFAM" id="SSF53223">
    <property type="entry name" value="Aminoacid dehydrogenase-like, N-terminal domain"/>
    <property type="match status" value="1"/>
</dbReference>
<evidence type="ECO:0000256" key="4">
    <source>
        <dbReference type="PIRSR" id="PIRSR000188-1"/>
    </source>
</evidence>
<evidence type="ECO:0000313" key="8">
    <source>
        <dbReference type="EMBL" id="AMG75347.1"/>
    </source>
</evidence>
<proteinExistence type="inferred from homology"/>
<dbReference type="PANTHER" id="PTHR42722">
    <property type="entry name" value="LEUCINE DEHYDROGENASE"/>
    <property type="match status" value="1"/>
</dbReference>
<feature type="active site" description="Proton donor/acceptor" evidence="4">
    <location>
        <position position="79"/>
    </location>
</feature>
<dbReference type="Pfam" id="PF02812">
    <property type="entry name" value="ELFV_dehydrog_N"/>
    <property type="match status" value="1"/>
</dbReference>
<dbReference type="PRINTS" id="PR00082">
    <property type="entry name" value="GLFDHDRGNASE"/>
</dbReference>
<dbReference type="Proteomes" id="UP000058599">
    <property type="component" value="Chromosome"/>
</dbReference>
<dbReference type="GO" id="GO:0006520">
    <property type="term" value="P:amino acid metabolic process"/>
    <property type="evidence" value="ECO:0007669"/>
    <property type="project" value="InterPro"/>
</dbReference>
<dbReference type="InterPro" id="IPR006095">
    <property type="entry name" value="Glu/Leu/Phe/Val/Trp_DH"/>
</dbReference>
<evidence type="ECO:0000256" key="6">
    <source>
        <dbReference type="RuleBase" id="RU004417"/>
    </source>
</evidence>
<reference evidence="8 9" key="1">
    <citation type="journal article" date="2016" name="BMC Genomics">
        <title>Genomic analysis of the nitrate-respiring Sphingopyxis granuli (formerly Sphingomonas macrogoltabida) strain TFA.</title>
        <authorList>
            <person name="Garcia-Romero I."/>
            <person name="Perez-Pulido A.J."/>
            <person name="Gonzalez-Flores Y.E."/>
            <person name="Reyes-Ramirez F."/>
            <person name="Santero E."/>
            <person name="Floriano B."/>
        </authorList>
    </citation>
    <scope>NUCLEOTIDE SEQUENCE [LARGE SCALE GENOMIC DNA]</scope>
    <source>
        <strain evidence="8 9">TFA</strain>
    </source>
</reference>
<dbReference type="SMART" id="SM00839">
    <property type="entry name" value="ELFV_dehydrog"/>
    <property type="match status" value="1"/>
</dbReference>
<name>A0AA86GR09_9SPHN</name>
<evidence type="ECO:0000259" key="7">
    <source>
        <dbReference type="SMART" id="SM00839"/>
    </source>
</evidence>
<dbReference type="KEGG" id="sgi:SGRAN_3000"/>
<keyword evidence="3 5" id="KW-0520">NAD</keyword>
<dbReference type="CDD" id="cd01075">
    <property type="entry name" value="NAD_bind_Leu_Phe_Val_DH"/>
    <property type="match status" value="1"/>
</dbReference>
<feature type="domain" description="Glutamate/phenylalanine/leucine/valine/L-tryptophan dehydrogenase C-terminal" evidence="7">
    <location>
        <begin position="144"/>
        <end position="348"/>
    </location>
</feature>
<dbReference type="AlphaFoldDB" id="A0AA86GR09"/>
<dbReference type="EC" id="1.4.1.9" evidence="8"/>